<accession>A0ABP7R9N0</accession>
<evidence type="ECO:0000256" key="2">
    <source>
        <dbReference type="ARBA" id="ARBA00012729"/>
    </source>
</evidence>
<dbReference type="RefSeq" id="WP_259096583.1">
    <property type="nucleotide sequence ID" value="NZ_BAAAZC010000053.1"/>
</dbReference>
<dbReference type="InterPro" id="IPR029070">
    <property type="entry name" value="Chitinase_insertion_sf"/>
</dbReference>
<keyword evidence="4" id="KW-0146">Chitin degradation</keyword>
<keyword evidence="11" id="KW-1185">Reference proteome</keyword>
<dbReference type="PANTHER" id="PTHR11177">
    <property type="entry name" value="CHITINASE"/>
    <property type="match status" value="1"/>
</dbReference>
<evidence type="ECO:0000256" key="4">
    <source>
        <dbReference type="ARBA" id="ARBA00023024"/>
    </source>
</evidence>
<evidence type="ECO:0000313" key="11">
    <source>
        <dbReference type="Proteomes" id="UP001500742"/>
    </source>
</evidence>
<keyword evidence="8" id="KW-0732">Signal</keyword>
<evidence type="ECO:0000256" key="5">
    <source>
        <dbReference type="ARBA" id="ARBA00023295"/>
    </source>
</evidence>
<dbReference type="Gene3D" id="3.20.20.80">
    <property type="entry name" value="Glycosidases"/>
    <property type="match status" value="1"/>
</dbReference>
<dbReference type="InterPro" id="IPR017853">
    <property type="entry name" value="GH"/>
</dbReference>
<name>A0ABP7R9N0_9SPHI</name>
<organism evidence="10 11">
    <name type="scientific">Mucilaginibacter dorajii</name>
    <dbReference type="NCBI Taxonomy" id="692994"/>
    <lineage>
        <taxon>Bacteria</taxon>
        <taxon>Pseudomonadati</taxon>
        <taxon>Bacteroidota</taxon>
        <taxon>Sphingobacteriia</taxon>
        <taxon>Sphingobacteriales</taxon>
        <taxon>Sphingobacteriaceae</taxon>
        <taxon>Mucilaginibacter</taxon>
    </lineage>
</organism>
<dbReference type="SMART" id="SM00636">
    <property type="entry name" value="Glyco_18"/>
    <property type="match status" value="1"/>
</dbReference>
<dbReference type="InterPro" id="IPR011583">
    <property type="entry name" value="Chitinase_II/V-like_cat"/>
</dbReference>
<evidence type="ECO:0000256" key="3">
    <source>
        <dbReference type="ARBA" id="ARBA00022801"/>
    </source>
</evidence>
<feature type="domain" description="GH18" evidence="9">
    <location>
        <begin position="32"/>
        <end position="379"/>
    </location>
</feature>
<dbReference type="InterPro" id="IPR001579">
    <property type="entry name" value="Glyco_hydro_18_chit_AS"/>
</dbReference>
<comment type="similarity">
    <text evidence="7">Belongs to the glycosyl hydrolase 18 family.</text>
</comment>
<feature type="signal peptide" evidence="8">
    <location>
        <begin position="1"/>
        <end position="26"/>
    </location>
</feature>
<evidence type="ECO:0000313" key="10">
    <source>
        <dbReference type="EMBL" id="GAA3994323.1"/>
    </source>
</evidence>
<keyword evidence="3 6" id="KW-0378">Hydrolase</keyword>
<evidence type="ECO:0000256" key="1">
    <source>
        <dbReference type="ARBA" id="ARBA00000822"/>
    </source>
</evidence>
<dbReference type="PROSITE" id="PS51910">
    <property type="entry name" value="GH18_2"/>
    <property type="match status" value="1"/>
</dbReference>
<proteinExistence type="inferred from homology"/>
<dbReference type="CDD" id="cd06548">
    <property type="entry name" value="GH18_chitinase"/>
    <property type="match status" value="1"/>
</dbReference>
<reference evidence="11" key="1">
    <citation type="journal article" date="2019" name="Int. J. Syst. Evol. Microbiol.">
        <title>The Global Catalogue of Microorganisms (GCM) 10K type strain sequencing project: providing services to taxonomists for standard genome sequencing and annotation.</title>
        <authorList>
            <consortium name="The Broad Institute Genomics Platform"/>
            <consortium name="The Broad Institute Genome Sequencing Center for Infectious Disease"/>
            <person name="Wu L."/>
            <person name="Ma J."/>
        </authorList>
    </citation>
    <scope>NUCLEOTIDE SEQUENCE [LARGE SCALE GENOMIC DNA]</scope>
    <source>
        <strain evidence="11">JCM 16601</strain>
    </source>
</reference>
<dbReference type="SUPFAM" id="SSF54556">
    <property type="entry name" value="Chitinase insertion domain"/>
    <property type="match status" value="1"/>
</dbReference>
<dbReference type="Proteomes" id="UP001500742">
    <property type="component" value="Unassembled WGS sequence"/>
</dbReference>
<keyword evidence="5 6" id="KW-0326">Glycosidase</keyword>
<keyword evidence="4" id="KW-0119">Carbohydrate metabolism</keyword>
<evidence type="ECO:0000256" key="7">
    <source>
        <dbReference type="RuleBase" id="RU004453"/>
    </source>
</evidence>
<dbReference type="PANTHER" id="PTHR11177:SF317">
    <property type="entry name" value="CHITINASE 12-RELATED"/>
    <property type="match status" value="1"/>
</dbReference>
<dbReference type="GO" id="GO:0016787">
    <property type="term" value="F:hydrolase activity"/>
    <property type="evidence" value="ECO:0007669"/>
    <property type="project" value="UniProtKB-KW"/>
</dbReference>
<comment type="catalytic activity">
    <reaction evidence="1">
        <text>Random endo-hydrolysis of N-acetyl-beta-D-glucosaminide (1-&gt;4)-beta-linkages in chitin and chitodextrins.</text>
        <dbReference type="EC" id="3.2.1.14"/>
    </reaction>
</comment>
<sequence length="381" mass="42797">MNISSLKKSILFCLTALLFTAITVQAQVKHKYVVIGYVGGYKGVADMGIVNPGKLTHINYAFVNVRNNRAWLAHERTDTINFRNLVLLKKKNPALKILISIGGWTWSKNFSDAALTDTSRRAFAASAVDIIRKYNLDGVDIDWEYPGLQGDNNVVREEDGGNYTLMFKALRAELDALEKETGNKKLLTAATGGFKRFLDHTEMGKAALYLNYINLMTYDYFQNKTGIAVHHTNLFASNKYNTENSADNAVNEYIKAGVPAAKLVMGMAFYGRSEMVTDSAQNGLGMKAYQHVWVGGYSRLKDSVINKNGFTYYRDSTAAAPYLFNAATKQFVSFDDEWSVTNKCQYMIDHKMGGVMFWEYADDKKEYLLNAIDEKLGLHPL</sequence>
<dbReference type="Pfam" id="PF00704">
    <property type="entry name" value="Glyco_hydro_18"/>
    <property type="match status" value="1"/>
</dbReference>
<evidence type="ECO:0000256" key="8">
    <source>
        <dbReference type="SAM" id="SignalP"/>
    </source>
</evidence>
<dbReference type="Gene3D" id="3.10.50.10">
    <property type="match status" value="1"/>
</dbReference>
<protein>
    <recommendedName>
        <fullName evidence="2">chitinase</fullName>
        <ecNumber evidence="2">3.2.1.14</ecNumber>
    </recommendedName>
</protein>
<comment type="caution">
    <text evidence="10">The sequence shown here is derived from an EMBL/GenBank/DDBJ whole genome shotgun (WGS) entry which is preliminary data.</text>
</comment>
<dbReference type="PROSITE" id="PS01095">
    <property type="entry name" value="GH18_1"/>
    <property type="match status" value="1"/>
</dbReference>
<evidence type="ECO:0000256" key="6">
    <source>
        <dbReference type="RuleBase" id="RU000489"/>
    </source>
</evidence>
<gene>
    <name evidence="10" type="ORF">GCM10022210_55560</name>
</gene>
<dbReference type="SUPFAM" id="SSF51445">
    <property type="entry name" value="(Trans)glycosidases"/>
    <property type="match status" value="1"/>
</dbReference>
<evidence type="ECO:0000259" key="9">
    <source>
        <dbReference type="PROSITE" id="PS51910"/>
    </source>
</evidence>
<dbReference type="EC" id="3.2.1.14" evidence="2"/>
<dbReference type="InterPro" id="IPR050314">
    <property type="entry name" value="Glycosyl_Hydrlase_18"/>
</dbReference>
<dbReference type="EMBL" id="BAAAZC010000053">
    <property type="protein sequence ID" value="GAA3994323.1"/>
    <property type="molecule type" value="Genomic_DNA"/>
</dbReference>
<dbReference type="InterPro" id="IPR001223">
    <property type="entry name" value="Glyco_hydro18_cat"/>
</dbReference>
<feature type="chain" id="PRO_5046650608" description="chitinase" evidence="8">
    <location>
        <begin position="27"/>
        <end position="381"/>
    </location>
</feature>
<keyword evidence="4" id="KW-0624">Polysaccharide degradation</keyword>